<feature type="non-terminal residue" evidence="1">
    <location>
        <position position="1"/>
    </location>
</feature>
<keyword evidence="2" id="KW-1185">Reference proteome</keyword>
<comment type="caution">
    <text evidence="1">The sequence shown here is derived from an EMBL/GenBank/DDBJ whole genome shotgun (WGS) entry which is preliminary data.</text>
</comment>
<protein>
    <submittedName>
        <fullName evidence="1">Uncharacterized protein</fullName>
    </submittedName>
</protein>
<gene>
    <name evidence="1" type="ORF">OS493_001097</name>
</gene>
<dbReference type="OrthoDB" id="10186391at2759"/>
<evidence type="ECO:0000313" key="1">
    <source>
        <dbReference type="EMBL" id="KAJ7387754.1"/>
    </source>
</evidence>
<dbReference type="EMBL" id="MU825873">
    <property type="protein sequence ID" value="KAJ7387754.1"/>
    <property type="molecule type" value="Genomic_DNA"/>
</dbReference>
<proteinExistence type="predicted"/>
<reference evidence="1" key="1">
    <citation type="submission" date="2023-01" db="EMBL/GenBank/DDBJ databases">
        <title>Genome assembly of the deep-sea coral Lophelia pertusa.</title>
        <authorList>
            <person name="Herrera S."/>
            <person name="Cordes E."/>
        </authorList>
    </citation>
    <scope>NUCLEOTIDE SEQUENCE</scope>
    <source>
        <strain evidence="1">USNM1676648</strain>
        <tissue evidence="1">Polyp</tissue>
    </source>
</reference>
<dbReference type="AlphaFoldDB" id="A0A9W9ZV47"/>
<accession>A0A9W9ZV47</accession>
<name>A0A9W9ZV47_9CNID</name>
<organism evidence="1 2">
    <name type="scientific">Desmophyllum pertusum</name>
    <dbReference type="NCBI Taxonomy" id="174260"/>
    <lineage>
        <taxon>Eukaryota</taxon>
        <taxon>Metazoa</taxon>
        <taxon>Cnidaria</taxon>
        <taxon>Anthozoa</taxon>
        <taxon>Hexacorallia</taxon>
        <taxon>Scleractinia</taxon>
        <taxon>Caryophylliina</taxon>
        <taxon>Caryophylliidae</taxon>
        <taxon>Desmophyllum</taxon>
    </lineage>
</organism>
<sequence>ATFRGNTTIQQPLQQFFFPNSKTCSEFEEFISSTILDRVKNGSLLVWGQVGSVNPSSFGLANHHRIFQAQNVPR</sequence>
<evidence type="ECO:0000313" key="2">
    <source>
        <dbReference type="Proteomes" id="UP001163046"/>
    </source>
</evidence>
<dbReference type="Proteomes" id="UP001163046">
    <property type="component" value="Unassembled WGS sequence"/>
</dbReference>